<comment type="caution">
    <text evidence="2">The sequence shown here is derived from an EMBL/GenBank/DDBJ whole genome shotgun (WGS) entry which is preliminary data.</text>
</comment>
<sequence>MNKQKHLNLEARILIETLLNDHHSFKSIARKLVKNCTTISKEIKGHICFEKTGALGRSFNDCRVAFLHQCSIQKFYQHCFYSNNKLC</sequence>
<evidence type="ECO:0000313" key="3">
    <source>
        <dbReference type="Proteomes" id="UP000260793"/>
    </source>
</evidence>
<accession>A0A3E4LHP5</accession>
<evidence type="ECO:0000313" key="2">
    <source>
        <dbReference type="EMBL" id="RGK36571.1"/>
    </source>
</evidence>
<organism evidence="2 3">
    <name type="scientific">[Ruminococcus] lactaris</name>
    <dbReference type="NCBI Taxonomy" id="46228"/>
    <lineage>
        <taxon>Bacteria</taxon>
        <taxon>Bacillati</taxon>
        <taxon>Bacillota</taxon>
        <taxon>Clostridia</taxon>
        <taxon>Lachnospirales</taxon>
        <taxon>Lachnospiraceae</taxon>
        <taxon>Mediterraneibacter</taxon>
    </lineage>
</organism>
<dbReference type="EMBL" id="QSQN01000060">
    <property type="protein sequence ID" value="RGK36571.1"/>
    <property type="molecule type" value="Genomic_DNA"/>
</dbReference>
<name>A0A3E4LHP5_9FIRM</name>
<dbReference type="AlphaFoldDB" id="A0A3E4LHP5"/>
<gene>
    <name evidence="2" type="ORF">DXD17_14195</name>
</gene>
<dbReference type="RefSeq" id="WP_117688750.1">
    <property type="nucleotide sequence ID" value="NZ_QSQN01000060.1"/>
</dbReference>
<dbReference type="InterPro" id="IPR025246">
    <property type="entry name" value="IS30-like_HTH"/>
</dbReference>
<protein>
    <submittedName>
        <fullName evidence="2">Helix-turn-helix domain-containing protein</fullName>
    </submittedName>
</protein>
<feature type="domain" description="Transposase IS30-like HTH" evidence="1">
    <location>
        <begin position="3"/>
        <end position="45"/>
    </location>
</feature>
<reference evidence="2 3" key="1">
    <citation type="submission" date="2018-08" db="EMBL/GenBank/DDBJ databases">
        <title>A genome reference for cultivated species of the human gut microbiota.</title>
        <authorList>
            <person name="Zou Y."/>
            <person name="Xue W."/>
            <person name="Luo G."/>
        </authorList>
    </citation>
    <scope>NUCLEOTIDE SEQUENCE [LARGE SCALE GENOMIC DNA]</scope>
    <source>
        <strain evidence="2 3">TF11-7</strain>
    </source>
</reference>
<dbReference type="Proteomes" id="UP000260793">
    <property type="component" value="Unassembled WGS sequence"/>
</dbReference>
<proteinExistence type="predicted"/>
<evidence type="ECO:0000259" key="1">
    <source>
        <dbReference type="Pfam" id="PF13936"/>
    </source>
</evidence>
<dbReference type="Pfam" id="PF13936">
    <property type="entry name" value="HTH_38"/>
    <property type="match status" value="1"/>
</dbReference>